<proteinExistence type="predicted"/>
<keyword evidence="2" id="KW-1185">Reference proteome</keyword>
<gene>
    <name evidence="1" type="primary">WBGene00280836</name>
</gene>
<accession>A0A2A6D276</accession>
<evidence type="ECO:0000313" key="1">
    <source>
        <dbReference type="EnsemblMetazoa" id="PPA42467.1"/>
    </source>
</evidence>
<dbReference type="AlphaFoldDB" id="A0A2A6D276"/>
<dbReference type="Proteomes" id="UP000005239">
    <property type="component" value="Unassembled WGS sequence"/>
</dbReference>
<name>A0A2A6D276_PRIPA</name>
<evidence type="ECO:0000313" key="2">
    <source>
        <dbReference type="Proteomes" id="UP000005239"/>
    </source>
</evidence>
<organism evidence="1 2">
    <name type="scientific">Pristionchus pacificus</name>
    <name type="common">Parasitic nematode worm</name>
    <dbReference type="NCBI Taxonomy" id="54126"/>
    <lineage>
        <taxon>Eukaryota</taxon>
        <taxon>Metazoa</taxon>
        <taxon>Ecdysozoa</taxon>
        <taxon>Nematoda</taxon>
        <taxon>Chromadorea</taxon>
        <taxon>Rhabditida</taxon>
        <taxon>Rhabditina</taxon>
        <taxon>Diplogasteromorpha</taxon>
        <taxon>Diplogasteroidea</taxon>
        <taxon>Neodiplogasteridae</taxon>
        <taxon>Pristionchus</taxon>
    </lineage>
</organism>
<dbReference type="EnsemblMetazoa" id="PPA42467.1">
    <property type="protein sequence ID" value="PPA42467.1"/>
    <property type="gene ID" value="WBGene00280836"/>
</dbReference>
<protein>
    <submittedName>
        <fullName evidence="1">Uncharacterized protein</fullName>
    </submittedName>
</protein>
<reference evidence="1" key="2">
    <citation type="submission" date="2022-06" db="UniProtKB">
        <authorList>
            <consortium name="EnsemblMetazoa"/>
        </authorList>
    </citation>
    <scope>IDENTIFICATION</scope>
    <source>
        <strain evidence="1">PS312</strain>
    </source>
</reference>
<reference evidence="2" key="1">
    <citation type="journal article" date="2008" name="Nat. Genet.">
        <title>The Pristionchus pacificus genome provides a unique perspective on nematode lifestyle and parasitism.</title>
        <authorList>
            <person name="Dieterich C."/>
            <person name="Clifton S.W."/>
            <person name="Schuster L.N."/>
            <person name="Chinwalla A."/>
            <person name="Delehaunty K."/>
            <person name="Dinkelacker I."/>
            <person name="Fulton L."/>
            <person name="Fulton R."/>
            <person name="Godfrey J."/>
            <person name="Minx P."/>
            <person name="Mitreva M."/>
            <person name="Roeseler W."/>
            <person name="Tian H."/>
            <person name="Witte H."/>
            <person name="Yang S.P."/>
            <person name="Wilson R.K."/>
            <person name="Sommer R.J."/>
        </authorList>
    </citation>
    <scope>NUCLEOTIDE SEQUENCE [LARGE SCALE GENOMIC DNA]</scope>
    <source>
        <strain evidence="2">PS312</strain>
    </source>
</reference>
<sequence>MAVFAALSQSRPHTLPKDAETRTLFCSNCLTIVGVINEIVFEDVYRTKQVCDDLCYDLFGHTPSSGIACKQWLDSDLEKVC</sequence>
<accession>A0A8R1UZ78</accession>